<dbReference type="SMART" id="SM00248">
    <property type="entry name" value="ANK"/>
    <property type="match status" value="5"/>
</dbReference>
<dbReference type="GeneID" id="81589099"/>
<accession>A0AAD6E0I0</accession>
<feature type="region of interest" description="Disordered" evidence="3">
    <location>
        <begin position="475"/>
        <end position="501"/>
    </location>
</feature>
<dbReference type="PANTHER" id="PTHR24189:SF50">
    <property type="entry name" value="ANKYRIN REPEAT AND SOCS BOX PROTEIN 2"/>
    <property type="match status" value="1"/>
</dbReference>
<evidence type="ECO:0000256" key="1">
    <source>
        <dbReference type="ARBA" id="ARBA00022737"/>
    </source>
</evidence>
<evidence type="ECO:0000256" key="2">
    <source>
        <dbReference type="ARBA" id="ARBA00023043"/>
    </source>
</evidence>
<evidence type="ECO:0000313" key="5">
    <source>
        <dbReference type="Proteomes" id="UP001213799"/>
    </source>
</evidence>
<reference evidence="4" key="2">
    <citation type="submission" date="2023-01" db="EMBL/GenBank/DDBJ databases">
        <authorList>
            <person name="Petersen C."/>
        </authorList>
    </citation>
    <scope>NUCLEOTIDE SEQUENCE</scope>
    <source>
        <strain evidence="4">IBT 12815</strain>
    </source>
</reference>
<dbReference type="Gene3D" id="1.25.40.20">
    <property type="entry name" value="Ankyrin repeat-containing domain"/>
    <property type="match status" value="2"/>
</dbReference>
<organism evidence="4 5">
    <name type="scientific">Penicillium hordei</name>
    <dbReference type="NCBI Taxonomy" id="40994"/>
    <lineage>
        <taxon>Eukaryota</taxon>
        <taxon>Fungi</taxon>
        <taxon>Dikarya</taxon>
        <taxon>Ascomycota</taxon>
        <taxon>Pezizomycotina</taxon>
        <taxon>Eurotiomycetes</taxon>
        <taxon>Eurotiomycetidae</taxon>
        <taxon>Eurotiales</taxon>
        <taxon>Aspergillaceae</taxon>
        <taxon>Penicillium</taxon>
    </lineage>
</organism>
<name>A0AAD6E0I0_9EURO</name>
<dbReference type="EMBL" id="JAQJAE010000004">
    <property type="protein sequence ID" value="KAJ5597718.1"/>
    <property type="molecule type" value="Genomic_DNA"/>
</dbReference>
<feature type="compositionally biased region" description="Polar residues" evidence="3">
    <location>
        <begin position="489"/>
        <end position="501"/>
    </location>
</feature>
<evidence type="ECO:0008006" key="6">
    <source>
        <dbReference type="Google" id="ProtNLM"/>
    </source>
</evidence>
<keyword evidence="1" id="KW-0677">Repeat</keyword>
<dbReference type="SUPFAM" id="SSF48403">
    <property type="entry name" value="Ankyrin repeat"/>
    <property type="match status" value="1"/>
</dbReference>
<sequence length="501" mass="54556">MAYRLTRKDLQGTFEDSATIVAARNPNSAVLEALLKHYFTHLESVPTGRVDRSLEACSPNANTMGPIYGTYESPLTAAIRANVPENVRALLAAGADPTGTTLHDLSDYAVRFIRGRDAKTDMSSFALCPPREQILAVAEGKGITQQTQPLTQAELDERSKGFPRFWTEPNVPGQRLRLSKALTALEVAAGLGNENLFRLVRDAGADESAWLSTSEASRAEFDDTKPSFISTSSPVHEAIKAGQPAMLHKLLHVYHYSPNYLPLATPTAALPPLSFALLRCDPHNPDIWACIVHLLQHPDLDQHLRSPIFDIHPLHLAVARHDPDLLSRLPMPLSTAGTTALGHSLLHIASLPLTSDYIDQKNLDSVQSIHCARTLDSHWLSHAFPSPMHLSPSNGTGLTRPIPGQHISPTIPLTSLEQEAQLSTLHLLVRAVSLDVRAQDVDGNTALHYLAATVNVDPRALQLLRDVEGGEEAYNHSRNGVGLTPRSLWESNKAQSSQGLG</sequence>
<evidence type="ECO:0000313" key="4">
    <source>
        <dbReference type="EMBL" id="KAJ5597718.1"/>
    </source>
</evidence>
<keyword evidence="2" id="KW-0040">ANK repeat</keyword>
<dbReference type="InterPro" id="IPR002110">
    <property type="entry name" value="Ankyrin_rpt"/>
</dbReference>
<gene>
    <name evidence="4" type="ORF">N7537_007802</name>
</gene>
<dbReference type="InterPro" id="IPR036770">
    <property type="entry name" value="Ankyrin_rpt-contain_sf"/>
</dbReference>
<dbReference type="InterPro" id="IPR050745">
    <property type="entry name" value="Multifunctional_regulatory"/>
</dbReference>
<protein>
    <recommendedName>
        <fullName evidence="6">Ankyrin</fullName>
    </recommendedName>
</protein>
<keyword evidence="5" id="KW-1185">Reference proteome</keyword>
<dbReference type="Proteomes" id="UP001213799">
    <property type="component" value="Unassembled WGS sequence"/>
</dbReference>
<evidence type="ECO:0000256" key="3">
    <source>
        <dbReference type="SAM" id="MobiDB-lite"/>
    </source>
</evidence>
<proteinExistence type="predicted"/>
<dbReference type="PANTHER" id="PTHR24189">
    <property type="entry name" value="MYOTROPHIN"/>
    <property type="match status" value="1"/>
</dbReference>
<dbReference type="AlphaFoldDB" id="A0AAD6E0I0"/>
<comment type="caution">
    <text evidence="4">The sequence shown here is derived from an EMBL/GenBank/DDBJ whole genome shotgun (WGS) entry which is preliminary data.</text>
</comment>
<reference evidence="4" key="1">
    <citation type="journal article" date="2023" name="IMA Fungus">
        <title>Comparative genomic study of the Penicillium genus elucidates a diverse pangenome and 15 lateral gene transfer events.</title>
        <authorList>
            <person name="Petersen C."/>
            <person name="Sorensen T."/>
            <person name="Nielsen M.R."/>
            <person name="Sondergaard T.E."/>
            <person name="Sorensen J.L."/>
            <person name="Fitzpatrick D.A."/>
            <person name="Frisvad J.C."/>
            <person name="Nielsen K.L."/>
        </authorList>
    </citation>
    <scope>NUCLEOTIDE SEQUENCE</scope>
    <source>
        <strain evidence="4">IBT 12815</strain>
    </source>
</reference>
<dbReference type="RefSeq" id="XP_056750933.1">
    <property type="nucleotide sequence ID" value="XM_056898857.1"/>
</dbReference>